<feature type="compositionally biased region" description="Low complexity" evidence="2">
    <location>
        <begin position="251"/>
        <end position="265"/>
    </location>
</feature>
<accession>A0A0C9T3H7</accession>
<dbReference type="Proteomes" id="UP000053263">
    <property type="component" value="Unassembled WGS sequence"/>
</dbReference>
<evidence type="ECO:0000259" key="3">
    <source>
        <dbReference type="PROSITE" id="PS50085"/>
    </source>
</evidence>
<feature type="region of interest" description="Disordered" evidence="2">
    <location>
        <begin position="1"/>
        <end position="25"/>
    </location>
</feature>
<feature type="region of interest" description="Disordered" evidence="2">
    <location>
        <begin position="1420"/>
        <end position="1479"/>
    </location>
</feature>
<feature type="region of interest" description="Disordered" evidence="2">
    <location>
        <begin position="942"/>
        <end position="999"/>
    </location>
</feature>
<dbReference type="GO" id="GO:0033596">
    <property type="term" value="C:TSC1-TSC2 complex"/>
    <property type="evidence" value="ECO:0007669"/>
    <property type="project" value="TreeGrafter"/>
</dbReference>
<dbReference type="GO" id="GO:0032007">
    <property type="term" value="P:negative regulation of TOR signaling"/>
    <property type="evidence" value="ECO:0007669"/>
    <property type="project" value="TreeGrafter"/>
</dbReference>
<feature type="compositionally biased region" description="Low complexity" evidence="2">
    <location>
        <begin position="286"/>
        <end position="296"/>
    </location>
</feature>
<keyword evidence="1" id="KW-0343">GTPase activation</keyword>
<dbReference type="GO" id="GO:0005096">
    <property type="term" value="F:GTPase activator activity"/>
    <property type="evidence" value="ECO:0007669"/>
    <property type="project" value="UniProtKB-KW"/>
</dbReference>
<feature type="compositionally biased region" description="Polar residues" evidence="2">
    <location>
        <begin position="16"/>
        <end position="25"/>
    </location>
</feature>
<feature type="region of interest" description="Disordered" evidence="2">
    <location>
        <begin position="810"/>
        <end position="843"/>
    </location>
</feature>
<evidence type="ECO:0000313" key="5">
    <source>
        <dbReference type="Proteomes" id="UP000053263"/>
    </source>
</evidence>
<dbReference type="InterPro" id="IPR035974">
    <property type="entry name" value="Rap/Ran-GAP_sf"/>
</dbReference>
<dbReference type="PANTHER" id="PTHR10063:SF0">
    <property type="entry name" value="TUBERIN"/>
    <property type="match status" value="1"/>
</dbReference>
<dbReference type="Pfam" id="PF03542">
    <property type="entry name" value="Tuberin"/>
    <property type="match status" value="1"/>
</dbReference>
<dbReference type="FunFam" id="3.40.50.11210:FF:000007">
    <property type="entry name" value="Tuberous sclerosis 2"/>
    <property type="match status" value="1"/>
</dbReference>
<dbReference type="HOGENOM" id="CLU_001124_0_0_1"/>
<reference evidence="4 5" key="1">
    <citation type="submission" date="2014-06" db="EMBL/GenBank/DDBJ databases">
        <title>Evolutionary Origins and Diversification of the Mycorrhizal Mutualists.</title>
        <authorList>
            <consortium name="DOE Joint Genome Institute"/>
            <consortium name="Mycorrhizal Genomics Consortium"/>
            <person name="Kohler A."/>
            <person name="Kuo A."/>
            <person name="Nagy L.G."/>
            <person name="Floudas D."/>
            <person name="Copeland A."/>
            <person name="Barry K.W."/>
            <person name="Cichocki N."/>
            <person name="Veneault-Fourrey C."/>
            <person name="LaButti K."/>
            <person name="Lindquist E.A."/>
            <person name="Lipzen A."/>
            <person name="Lundell T."/>
            <person name="Morin E."/>
            <person name="Murat C."/>
            <person name="Riley R."/>
            <person name="Ohm R."/>
            <person name="Sun H."/>
            <person name="Tunlid A."/>
            <person name="Henrissat B."/>
            <person name="Grigoriev I.V."/>
            <person name="Hibbett D.S."/>
            <person name="Martin F."/>
        </authorList>
    </citation>
    <scope>NUCLEOTIDE SEQUENCE [LARGE SCALE GENOMIC DNA]</scope>
    <source>
        <strain evidence="4 5">FD-325 SS-3</strain>
    </source>
</reference>
<feature type="domain" description="Rap-GAP" evidence="3">
    <location>
        <begin position="1525"/>
        <end position="1763"/>
    </location>
</feature>
<keyword evidence="5" id="KW-1185">Reference proteome</keyword>
<dbReference type="GO" id="GO:0051056">
    <property type="term" value="P:regulation of small GTPase mediated signal transduction"/>
    <property type="evidence" value="ECO:0007669"/>
    <property type="project" value="InterPro"/>
</dbReference>
<feature type="compositionally biased region" description="Basic and acidic residues" evidence="2">
    <location>
        <begin position="1"/>
        <end position="11"/>
    </location>
</feature>
<dbReference type="SUPFAM" id="SSF48371">
    <property type="entry name" value="ARM repeat"/>
    <property type="match status" value="1"/>
</dbReference>
<dbReference type="PROSITE" id="PS50085">
    <property type="entry name" value="RAPGAP"/>
    <property type="match status" value="1"/>
</dbReference>
<sequence length="1789" mass="197995">MPTQHEGDSSSRRPRANTTFASLSNLNWRRHAKAEPLSTPQTPATQTPPIISPSELIEALTPPAVPGPANARALANVLSSCAPLPRPAALNPVLASLCAPSSPATLQIAGYDIITAYWENVGATLLTTADRMGYFSLFLGQRIAWSQEMWEPRLRALRALTKAGSEIIGQEAQFLRILKLWIEGAFEALLLTDACVEQVERAERERCIEAVSAFLASVLASAEIVARVPEDELSGILSFYAGLLERSLNVPSNTTPPESSTPTSSDAPYSASSTPSRPFAHRRHPSSMSIPPSQMQAPPPPPPKHPAAIAVALYLDHLHSQLKTLPPAHLKEVLPLLFRALAFYASPLPRLALTNQSATSESPEDRITVMLNSLFTGPYTQSCMLILKRHLFPPGAGAEDDVRVAIARSTGAHRQLRNYIRRGLSTRLARAYINRESSVSYTPSGAPGHMDLEIAAMERAWPKDDFYGWDAAKLGRVLSKSIEAWIDHNFGMDLGKDLKEMMESREKILDEAAGTLKDILQELDMREDNLVMDDDESTAVGETLHALASYVYPLKNADESPFIIPLGQPSTAPTPFLRTLTSLLDRDHTMFLNPLLSTTLLSIADHLTDRDTAKLPLVMTEQHDLSPTSSEWLTNWKNILGNRTLLQKDRPLTRQATMTALSSVYDSVMDMPVYRRPLADLVEEFCRRQVSGPQSEDGDGHVWWAVLGQEAVLRAVEARENEDAPAIEGSSVEDIIDILALAASTTDEFEESDILIPVVDHSPSSRPSFSVGSSTVASPVVSRMQSEFHGQSKDKESTMPSVMSLLSSFTSATPSRSQSQHPREDRDISSERHTSPPSPSHTHTLVFVPRAVSAATALITVFSQMAFTPYALVRENVRLAVNVFRILLSMAEESKSARARLTILQFLMRLRADRDHRLYYADAGHDPDGHIANLASLIHRNGTLSRGPGEGNAESPEIPSDDKPRARPQERDGRRVSRGRGGRLSSSASSRSRSRATATILPAPVATSISKPREPIWNLPESLPFTISDVNTPSESLVSYHPNDPENEAILPISGYLTALVNILEKEKNWEILSYVLCHLPVQLANKHLFCGPKAREVVARLVLTLCTGLVNGDLAAGVDRWPHNLKARDAQGLAYHTLSVLISYKRCLDMSRRHMLVEVFERGLNGQPATIKCCLHALSLAAFELPSSMTKFLSRILEKLSQIMSNPDMAVHIIGFLSIVGSLRELHANFTEGYFKMVFGVALQYLQHHNRSGSSPTISWALSQHVRIMSYYLVYVWFLAVKLPDRPRHVQYITRQLLLANEGNDEIDEPTEVCFDWLARYTYASADPRPATASVLSDILMNPTEHQHAPPEIALSEKSWILGNSIVTIRALARLGWVEVVSRRPSGVTKFLCRVENVPLVSAGDVDPDMVSIPATLLLGHRPSAPSNPQPLDSESPESETPPPMQEDGVRPIFTDDGAADADKPPPPDPVTGYVWSGSAPSQRRKEVAIDPSFFALQLSSYPDSVRSRQNRRIADSTALPRMFRVLDHTPVIDTHEVGIMYVAPGQTSEVDILRNTHGSPAYTRFLEGIGRLIYLRGQVDVYVGRLDPAHHGDYAYAWWDDIGQVLYHTATMMPTRPEDPDCTQKKMHIGNAHVRIVWNDSGIPYQFDTLKTQFQFVNIVIEPHSLGAIAAFSNNIHENEYFKVTVQRAPGMTEFAPVGDFKLISAESLPLLVRQLSLLGDWFTSVFVKTEYDTKRVEMMTNWRQRLQIIKRFRATQVANDGTAPDAATEVEGIMAQQPFRDFTTSY</sequence>
<dbReference type="OrthoDB" id="19311at2759"/>
<evidence type="ECO:0000256" key="1">
    <source>
        <dbReference type="ARBA" id="ARBA00022468"/>
    </source>
</evidence>
<dbReference type="GO" id="GO:0005634">
    <property type="term" value="C:nucleus"/>
    <property type="evidence" value="ECO:0007669"/>
    <property type="project" value="InterPro"/>
</dbReference>
<feature type="compositionally biased region" description="Basic and acidic residues" evidence="2">
    <location>
        <begin position="821"/>
        <end position="834"/>
    </location>
</feature>
<evidence type="ECO:0000256" key="2">
    <source>
        <dbReference type="SAM" id="MobiDB-lite"/>
    </source>
</evidence>
<feature type="compositionally biased region" description="Polar residues" evidence="2">
    <location>
        <begin position="810"/>
        <end position="820"/>
    </location>
</feature>
<protein>
    <recommendedName>
        <fullName evidence="3">Rap-GAP domain-containing protein</fullName>
    </recommendedName>
</protein>
<dbReference type="Pfam" id="PF02145">
    <property type="entry name" value="Rap_GAP"/>
    <property type="match status" value="1"/>
</dbReference>
<dbReference type="InterPro" id="IPR016024">
    <property type="entry name" value="ARM-type_fold"/>
</dbReference>
<dbReference type="Gene3D" id="3.40.50.11210">
    <property type="entry name" value="Rap/Ran-GAP"/>
    <property type="match status" value="1"/>
</dbReference>
<dbReference type="EMBL" id="KN832574">
    <property type="protein sequence ID" value="KII83854.1"/>
    <property type="molecule type" value="Genomic_DNA"/>
</dbReference>
<gene>
    <name evidence="4" type="ORF">PLICRDRAFT_47047</name>
</gene>
<name>A0A0C9T3H7_PLICR</name>
<feature type="compositionally biased region" description="Polar residues" evidence="2">
    <location>
        <begin position="266"/>
        <end position="276"/>
    </location>
</feature>
<dbReference type="InterPro" id="IPR000331">
    <property type="entry name" value="Rap/Ran_GAP_dom"/>
</dbReference>
<dbReference type="InterPro" id="IPR018515">
    <property type="entry name" value="Tuberin-type_domain"/>
</dbReference>
<evidence type="ECO:0000313" key="4">
    <source>
        <dbReference type="EMBL" id="KII83854.1"/>
    </source>
</evidence>
<dbReference type="SUPFAM" id="SSF111347">
    <property type="entry name" value="Rap/Ran-GAP"/>
    <property type="match status" value="1"/>
</dbReference>
<organism evidence="4 5">
    <name type="scientific">Plicaturopsis crispa FD-325 SS-3</name>
    <dbReference type="NCBI Taxonomy" id="944288"/>
    <lineage>
        <taxon>Eukaryota</taxon>
        <taxon>Fungi</taxon>
        <taxon>Dikarya</taxon>
        <taxon>Basidiomycota</taxon>
        <taxon>Agaricomycotina</taxon>
        <taxon>Agaricomycetes</taxon>
        <taxon>Agaricomycetidae</taxon>
        <taxon>Amylocorticiales</taxon>
        <taxon>Amylocorticiaceae</taxon>
        <taxon>Plicatura</taxon>
        <taxon>Plicaturopsis crispa</taxon>
    </lineage>
</organism>
<feature type="compositionally biased region" description="Basic and acidic residues" evidence="2">
    <location>
        <begin position="960"/>
        <end position="975"/>
    </location>
</feature>
<feature type="region of interest" description="Disordered" evidence="2">
    <location>
        <begin position="250"/>
        <end position="306"/>
    </location>
</feature>
<dbReference type="InterPro" id="IPR027107">
    <property type="entry name" value="Tuberin/Ral-act_asu"/>
</dbReference>
<dbReference type="PANTHER" id="PTHR10063">
    <property type="entry name" value="TUBERIN"/>
    <property type="match status" value="1"/>
</dbReference>
<proteinExistence type="predicted"/>